<proteinExistence type="predicted"/>
<dbReference type="PANTHER" id="PTHR47706:SF10">
    <property type="entry name" value="NMRA-LIKE DOMAIN-CONTAINING PROTEIN"/>
    <property type="match status" value="1"/>
</dbReference>
<sequence length="96" mass="10959">MQTCRSVSLTRFIPHEFGHDTLNGEIQRRIKKYAERFKVIKYLQNEPEKQLHLEWVGLATGYPLDTNLINGSLGFDLKWHSATVHGIGTESFAVSS</sequence>
<evidence type="ECO:0000313" key="3">
    <source>
        <dbReference type="EMBL" id="KAF2845885.1"/>
    </source>
</evidence>
<keyword evidence="1" id="KW-0521">NADP</keyword>
<gene>
    <name evidence="3" type="ORF">T440DRAFT_543264</name>
</gene>
<dbReference type="OrthoDB" id="9984533at2759"/>
<dbReference type="AlphaFoldDB" id="A0A6A7AUS3"/>
<organism evidence="3 4">
    <name type="scientific">Plenodomus tracheiphilus IPT5</name>
    <dbReference type="NCBI Taxonomy" id="1408161"/>
    <lineage>
        <taxon>Eukaryota</taxon>
        <taxon>Fungi</taxon>
        <taxon>Dikarya</taxon>
        <taxon>Ascomycota</taxon>
        <taxon>Pezizomycotina</taxon>
        <taxon>Dothideomycetes</taxon>
        <taxon>Pleosporomycetidae</taxon>
        <taxon>Pleosporales</taxon>
        <taxon>Pleosporineae</taxon>
        <taxon>Leptosphaeriaceae</taxon>
        <taxon>Plenodomus</taxon>
    </lineage>
</organism>
<evidence type="ECO:0000313" key="4">
    <source>
        <dbReference type="Proteomes" id="UP000799423"/>
    </source>
</evidence>
<dbReference type="Proteomes" id="UP000799423">
    <property type="component" value="Unassembled WGS sequence"/>
</dbReference>
<dbReference type="InterPro" id="IPR051609">
    <property type="entry name" value="NmrA/Isoflavone_reductase-like"/>
</dbReference>
<reference evidence="3" key="1">
    <citation type="submission" date="2020-01" db="EMBL/GenBank/DDBJ databases">
        <authorList>
            <consortium name="DOE Joint Genome Institute"/>
            <person name="Haridas S."/>
            <person name="Albert R."/>
            <person name="Binder M."/>
            <person name="Bloem J."/>
            <person name="Labutti K."/>
            <person name="Salamov A."/>
            <person name="Andreopoulos B."/>
            <person name="Baker S.E."/>
            <person name="Barry K."/>
            <person name="Bills G."/>
            <person name="Bluhm B.H."/>
            <person name="Cannon C."/>
            <person name="Castanera R."/>
            <person name="Culley D.E."/>
            <person name="Daum C."/>
            <person name="Ezra D."/>
            <person name="Gonzalez J.B."/>
            <person name="Henrissat B."/>
            <person name="Kuo A."/>
            <person name="Liang C."/>
            <person name="Lipzen A."/>
            <person name="Lutzoni F."/>
            <person name="Magnuson J."/>
            <person name="Mondo S."/>
            <person name="Nolan M."/>
            <person name="Ohm R."/>
            <person name="Pangilinan J."/>
            <person name="Park H.-J."/>
            <person name="Ramirez L."/>
            <person name="Alfaro M."/>
            <person name="Sun H."/>
            <person name="Tritt A."/>
            <person name="Yoshinaga Y."/>
            <person name="Zwiers L.-H."/>
            <person name="Turgeon B.G."/>
            <person name="Goodwin S.B."/>
            <person name="Spatafora J.W."/>
            <person name="Crous P.W."/>
            <person name="Grigoriev I.V."/>
        </authorList>
    </citation>
    <scope>NUCLEOTIDE SEQUENCE</scope>
    <source>
        <strain evidence="3">IPT5</strain>
    </source>
</reference>
<dbReference type="PANTHER" id="PTHR47706">
    <property type="entry name" value="NMRA-LIKE FAMILY PROTEIN"/>
    <property type="match status" value="1"/>
</dbReference>
<keyword evidence="2" id="KW-0560">Oxidoreductase</keyword>
<evidence type="ECO:0000256" key="2">
    <source>
        <dbReference type="ARBA" id="ARBA00023002"/>
    </source>
</evidence>
<name>A0A6A7AUS3_9PLEO</name>
<keyword evidence="4" id="KW-1185">Reference proteome</keyword>
<protein>
    <submittedName>
        <fullName evidence="3">Uncharacterized protein</fullName>
    </submittedName>
</protein>
<dbReference type="GO" id="GO:0016491">
    <property type="term" value="F:oxidoreductase activity"/>
    <property type="evidence" value="ECO:0007669"/>
    <property type="project" value="UniProtKB-KW"/>
</dbReference>
<evidence type="ECO:0000256" key="1">
    <source>
        <dbReference type="ARBA" id="ARBA00022857"/>
    </source>
</evidence>
<dbReference type="EMBL" id="MU006341">
    <property type="protein sequence ID" value="KAF2845885.1"/>
    <property type="molecule type" value="Genomic_DNA"/>
</dbReference>
<accession>A0A6A7AUS3</accession>